<evidence type="ECO:0000256" key="2">
    <source>
        <dbReference type="ARBA" id="ARBA00004496"/>
    </source>
</evidence>
<dbReference type="PANTHER" id="PTHR23355">
    <property type="entry name" value="RIBONUCLEASE"/>
    <property type="match status" value="1"/>
</dbReference>
<keyword evidence="12" id="KW-1185">Reference proteome</keyword>
<dbReference type="Pfam" id="PF00575">
    <property type="entry name" value="S1"/>
    <property type="match status" value="1"/>
</dbReference>
<keyword evidence="6 8" id="KW-0269">Exonuclease</keyword>
<evidence type="ECO:0000313" key="11">
    <source>
        <dbReference type="EMBL" id="MDR6555012.1"/>
    </source>
</evidence>
<dbReference type="InterPro" id="IPR050180">
    <property type="entry name" value="RNR_Ribonuclease"/>
</dbReference>
<dbReference type="InterPro" id="IPR003029">
    <property type="entry name" value="S1_domain"/>
</dbReference>
<organism evidence="11 12">
    <name type="scientific">Paenibacillus qinlingensis</name>
    <dbReference type="NCBI Taxonomy" id="1837343"/>
    <lineage>
        <taxon>Bacteria</taxon>
        <taxon>Bacillati</taxon>
        <taxon>Bacillota</taxon>
        <taxon>Bacilli</taxon>
        <taxon>Bacillales</taxon>
        <taxon>Paenibacillaceae</taxon>
        <taxon>Paenibacillus</taxon>
    </lineage>
</organism>
<sequence length="994" mass="108397">MIKENEIISLMQEEAYKPMSYKELEKHFGVGSANEFKEFIKTLNKLEETGHIVRSPNDRYGVPERMNLVKGKLQAHAKGFAFLIPEDREHPDVYINANDLNTAMNGDIVFVKVTARSQGGGRLEGEVVRVITRANSQIVGVFQSQETYAFVIADDKRVTRDIFIPQHSFKGAVSGQKVVVKIVNYPEGRSAAEGEVIEILGHKDDPGVDILAIIRQHQLPEAFQPEVLAEAEAAPDSITEEEIIGQGRRDLRAKTIVTIDGEDAKDLDDAVNVELLENGNLRLGVHIADVSYYVREGTALDIEAYNRGCSVYLTDRVIPMLPHRLSNGICSLNPQVDRLTMSCEMEFDQDLKVVNHEIFTSVIKTKERMTYTNVRKLLTGEAEPEIVEKYAYLMEDFKRMEELAARLRSRRMKRGAIDFDFEESKILVDADGKPTDIVKRERSVAEMMIEEFMLAANETVAEHFSWLKVPFLYRIHEDPDPEKLMNFMEFVTTFGYAMRGGKGGAIHASSLQALLEDIKDTPEEAVISKVMLRSMKQAKYDAQSLGHFGLAAEFYSHFTSPIRRYPDLVIHRVIREVLENGGTLPDKRHDYLASRMNDIAQQSSERERVAVDAERDTEALKKAQYMLDKVGEEFEGIISSVTGFGMFIELDNTVEGLIRLSDLTDDYYNHHEKQHALIGERTSKIYRLGDSIKVRVARVSMEDHTIDFELLDMKPRKEGGFNRGGGGGGKFKGAGGFKGFRGKPENGRSDKGKGGRPEKGKGGYKGKGGFAKTQPGSNRGAVVGQDAGANPGGDASGNQPTGNPGKKRGRADHGAARRIEMAARGKAEGASGTEGSEQGRRRSRGKGSNKADAGSRGGADGYAGSGDGKAENIAGIGTGQGGFSGNAAGQGKSRRGKGGSKPWSDTREKGGKIGEGGSLRQRLQSVGAGRTDSGAGRSGERGRGVSLGGGAQAGGGGGAAAERSGIDWASGVNALAKGGRRRSDDGDGSKKRRR</sequence>
<dbReference type="InterPro" id="IPR001900">
    <property type="entry name" value="RNase_II/R"/>
</dbReference>
<evidence type="ECO:0000256" key="9">
    <source>
        <dbReference type="SAM" id="MobiDB-lite"/>
    </source>
</evidence>
<dbReference type="Pfam" id="PF17876">
    <property type="entry name" value="CSD2"/>
    <property type="match status" value="1"/>
</dbReference>
<evidence type="ECO:0000256" key="7">
    <source>
        <dbReference type="ARBA" id="ARBA00022884"/>
    </source>
</evidence>
<dbReference type="Gene3D" id="2.40.50.140">
    <property type="entry name" value="Nucleic acid-binding proteins"/>
    <property type="match status" value="3"/>
</dbReference>
<comment type="function">
    <text evidence="8">3'-5' exoribonuclease that releases 5'-nucleoside monophosphates and is involved in maturation of structured RNAs.</text>
</comment>
<feature type="compositionally biased region" description="Gly residues" evidence="9">
    <location>
        <begin position="855"/>
        <end position="867"/>
    </location>
</feature>
<feature type="compositionally biased region" description="Basic and acidic residues" evidence="9">
    <location>
        <begin position="981"/>
        <end position="994"/>
    </location>
</feature>
<gene>
    <name evidence="8" type="primary">rnr</name>
    <name evidence="11" type="ORF">J2736_006255</name>
</gene>
<evidence type="ECO:0000259" key="10">
    <source>
        <dbReference type="PROSITE" id="PS50126"/>
    </source>
</evidence>
<protein>
    <recommendedName>
        <fullName evidence="8">Ribonuclease R</fullName>
        <shortName evidence="8">RNase R</shortName>
        <ecNumber evidence="8">3.1.13.1</ecNumber>
    </recommendedName>
</protein>
<feature type="compositionally biased region" description="Basic and acidic residues" evidence="9">
    <location>
        <begin position="811"/>
        <end position="827"/>
    </location>
</feature>
<comment type="subcellular location">
    <subcellularLocation>
        <location evidence="2 8">Cytoplasm</location>
    </subcellularLocation>
</comment>
<dbReference type="InterPro" id="IPR013223">
    <property type="entry name" value="RNase_B_OB_dom"/>
</dbReference>
<feature type="domain" description="S1 motif" evidence="10">
    <location>
        <begin position="631"/>
        <end position="711"/>
    </location>
</feature>
<dbReference type="GO" id="GO:0016787">
    <property type="term" value="F:hydrolase activity"/>
    <property type="evidence" value="ECO:0007669"/>
    <property type="project" value="UniProtKB-KW"/>
</dbReference>
<dbReference type="SMART" id="SM00357">
    <property type="entry name" value="CSP"/>
    <property type="match status" value="2"/>
</dbReference>
<dbReference type="Proteomes" id="UP001267290">
    <property type="component" value="Unassembled WGS sequence"/>
</dbReference>
<feature type="compositionally biased region" description="Basic and acidic residues" evidence="9">
    <location>
        <begin position="742"/>
        <end position="761"/>
    </location>
</feature>
<evidence type="ECO:0000313" key="12">
    <source>
        <dbReference type="Proteomes" id="UP001267290"/>
    </source>
</evidence>
<dbReference type="PROSITE" id="PS50126">
    <property type="entry name" value="S1"/>
    <property type="match status" value="1"/>
</dbReference>
<comment type="similarity">
    <text evidence="8">Belongs to the RNR ribonuclease family. RNase R subfamily.</text>
</comment>
<dbReference type="NCBIfam" id="TIGR02063">
    <property type="entry name" value="RNase_R"/>
    <property type="match status" value="1"/>
</dbReference>
<evidence type="ECO:0000256" key="1">
    <source>
        <dbReference type="ARBA" id="ARBA00001849"/>
    </source>
</evidence>
<feature type="compositionally biased region" description="Gly residues" evidence="9">
    <location>
        <begin position="721"/>
        <end position="739"/>
    </location>
</feature>
<dbReference type="InterPro" id="IPR040476">
    <property type="entry name" value="CSD2"/>
</dbReference>
<dbReference type="Pfam" id="PF08206">
    <property type="entry name" value="OB_RNB"/>
    <property type="match status" value="1"/>
</dbReference>
<dbReference type="Pfam" id="PF00773">
    <property type="entry name" value="RNB"/>
    <property type="match status" value="1"/>
</dbReference>
<dbReference type="SUPFAM" id="SSF50249">
    <property type="entry name" value="Nucleic acid-binding proteins"/>
    <property type="match status" value="4"/>
</dbReference>
<dbReference type="InterPro" id="IPR004476">
    <property type="entry name" value="RNase_II/RNase_R"/>
</dbReference>
<dbReference type="InterPro" id="IPR022966">
    <property type="entry name" value="RNase_II/R_CS"/>
</dbReference>
<comment type="caution">
    <text evidence="11">The sequence shown here is derived from an EMBL/GenBank/DDBJ whole genome shotgun (WGS) entry which is preliminary data.</text>
</comment>
<dbReference type="EC" id="3.1.13.1" evidence="8"/>
<comment type="catalytic activity">
    <reaction evidence="1 8">
        <text>Exonucleolytic cleavage in the 3'- to 5'-direction to yield nucleoside 5'-phosphates.</text>
        <dbReference type="EC" id="3.1.13.1"/>
    </reaction>
</comment>
<evidence type="ECO:0000256" key="5">
    <source>
        <dbReference type="ARBA" id="ARBA00022801"/>
    </source>
</evidence>
<keyword evidence="5 8" id="KW-0378">Hydrolase</keyword>
<evidence type="ECO:0000256" key="6">
    <source>
        <dbReference type="ARBA" id="ARBA00022839"/>
    </source>
</evidence>
<dbReference type="EMBL" id="JAVDSB010000022">
    <property type="protein sequence ID" value="MDR6555012.1"/>
    <property type="molecule type" value="Genomic_DNA"/>
</dbReference>
<evidence type="ECO:0000256" key="8">
    <source>
        <dbReference type="HAMAP-Rule" id="MF_01895"/>
    </source>
</evidence>
<keyword evidence="7 8" id="KW-0694">RNA-binding</keyword>
<dbReference type="InterPro" id="IPR012340">
    <property type="entry name" value="NA-bd_OB-fold"/>
</dbReference>
<dbReference type="InterPro" id="IPR011129">
    <property type="entry name" value="CSD"/>
</dbReference>
<feature type="compositionally biased region" description="Gly residues" evidence="9">
    <location>
        <begin position="945"/>
        <end position="959"/>
    </location>
</feature>
<dbReference type="InterPro" id="IPR011805">
    <property type="entry name" value="RNase_R"/>
</dbReference>
<feature type="region of interest" description="Disordered" evidence="9">
    <location>
        <begin position="715"/>
        <end position="994"/>
    </location>
</feature>
<keyword evidence="4 8" id="KW-0540">Nuclease</keyword>
<dbReference type="PANTHER" id="PTHR23355:SF9">
    <property type="entry name" value="DIS3-LIKE EXONUCLEASE 2"/>
    <property type="match status" value="1"/>
</dbReference>
<dbReference type="RefSeq" id="WP_310502413.1">
    <property type="nucleotide sequence ID" value="NZ_JAVDSB010000022.1"/>
</dbReference>
<name>A0ABU1P5I0_9BACL</name>
<accession>A0ABU1P5I0</accession>
<dbReference type="SMART" id="SM00955">
    <property type="entry name" value="RNB"/>
    <property type="match status" value="1"/>
</dbReference>
<dbReference type="CDD" id="cd04471">
    <property type="entry name" value="S1_RNase_R"/>
    <property type="match status" value="1"/>
</dbReference>
<dbReference type="PROSITE" id="PS01175">
    <property type="entry name" value="RIBONUCLEASE_II"/>
    <property type="match status" value="1"/>
</dbReference>
<dbReference type="SMART" id="SM00316">
    <property type="entry name" value="S1"/>
    <property type="match status" value="1"/>
</dbReference>
<dbReference type="NCBIfam" id="TIGR00358">
    <property type="entry name" value="3_prime_RNase"/>
    <property type="match status" value="1"/>
</dbReference>
<evidence type="ECO:0000256" key="4">
    <source>
        <dbReference type="ARBA" id="ARBA00022722"/>
    </source>
</evidence>
<evidence type="ECO:0000256" key="3">
    <source>
        <dbReference type="ARBA" id="ARBA00022490"/>
    </source>
</evidence>
<reference evidence="11 12" key="1">
    <citation type="submission" date="2023-07" db="EMBL/GenBank/DDBJ databases">
        <title>Sorghum-associated microbial communities from plants grown in Nebraska, USA.</title>
        <authorList>
            <person name="Schachtman D."/>
        </authorList>
    </citation>
    <scope>NUCLEOTIDE SEQUENCE [LARGE SCALE GENOMIC DNA]</scope>
    <source>
        <strain evidence="11 12">CC258</strain>
    </source>
</reference>
<proteinExistence type="inferred from homology"/>
<dbReference type="HAMAP" id="MF_01895">
    <property type="entry name" value="RNase_R"/>
    <property type="match status" value="1"/>
</dbReference>
<keyword evidence="3 8" id="KW-0963">Cytoplasm</keyword>